<keyword evidence="3" id="KW-1185">Reference proteome</keyword>
<feature type="region of interest" description="Disordered" evidence="1">
    <location>
        <begin position="96"/>
        <end position="116"/>
    </location>
</feature>
<gene>
    <name evidence="2" type="ORF">AMAG_16616</name>
</gene>
<proteinExistence type="predicted"/>
<dbReference type="InterPro" id="IPR007218">
    <property type="entry name" value="DNA_pol_delta_4"/>
</dbReference>
<evidence type="ECO:0008006" key="4">
    <source>
        <dbReference type="Google" id="ProtNLM"/>
    </source>
</evidence>
<dbReference type="EMBL" id="GG745377">
    <property type="protein sequence ID" value="KNE72122.1"/>
    <property type="molecule type" value="Genomic_DNA"/>
</dbReference>
<name>A0A0L0TBJ7_ALLM3</name>
<organism evidence="2 3">
    <name type="scientific">Allomyces macrogynus (strain ATCC 38327)</name>
    <name type="common">Allomyces javanicus var. macrogynus</name>
    <dbReference type="NCBI Taxonomy" id="578462"/>
    <lineage>
        <taxon>Eukaryota</taxon>
        <taxon>Fungi</taxon>
        <taxon>Fungi incertae sedis</taxon>
        <taxon>Blastocladiomycota</taxon>
        <taxon>Blastocladiomycetes</taxon>
        <taxon>Blastocladiales</taxon>
        <taxon>Blastocladiaceae</taxon>
        <taxon>Allomyces</taxon>
    </lineage>
</organism>
<sequence length="222" mass="23929">MKRAKSTSSAAAKPRAAPAANRGQRDLQHYFLRTASGPPHFRHNTPPAHHAAGGASTENHLPSPPETPNAKARANVVVESHDAARAAELDTIRHPHDRDTKSFVGPATRTASSAARDTPSDLDAAVALLQAHFIPPSRAKSTLAALHRFDLDLTYGPRVGVSRLTRWERAHRYHLAPPADIGAILRAATLVHERDPKNPIWNAVAARDVVESLSQGCAELLL</sequence>
<protein>
    <recommendedName>
        <fullName evidence="4">DNA polymerase delta subunit 4</fullName>
    </recommendedName>
</protein>
<dbReference type="OrthoDB" id="337486at2759"/>
<evidence type="ECO:0000313" key="3">
    <source>
        <dbReference type="Proteomes" id="UP000054350"/>
    </source>
</evidence>
<accession>A0A0L0TBJ7</accession>
<dbReference type="Proteomes" id="UP000054350">
    <property type="component" value="Unassembled WGS sequence"/>
</dbReference>
<dbReference type="GO" id="GO:0000731">
    <property type="term" value="P:DNA synthesis involved in DNA repair"/>
    <property type="evidence" value="ECO:0007669"/>
    <property type="project" value="InterPro"/>
</dbReference>
<evidence type="ECO:0000313" key="2">
    <source>
        <dbReference type="EMBL" id="KNE72122.1"/>
    </source>
</evidence>
<dbReference type="AlphaFoldDB" id="A0A0L0TBJ7"/>
<dbReference type="Pfam" id="PF04081">
    <property type="entry name" value="DNA_pol_delta_4"/>
    <property type="match status" value="1"/>
</dbReference>
<evidence type="ECO:0000256" key="1">
    <source>
        <dbReference type="SAM" id="MobiDB-lite"/>
    </source>
</evidence>
<reference evidence="3" key="2">
    <citation type="submission" date="2009-11" db="EMBL/GenBank/DDBJ databases">
        <title>The Genome Sequence of Allomyces macrogynus strain ATCC 38327.</title>
        <authorList>
            <consortium name="The Broad Institute Genome Sequencing Platform"/>
            <person name="Russ C."/>
            <person name="Cuomo C."/>
            <person name="Shea T."/>
            <person name="Young S.K."/>
            <person name="Zeng Q."/>
            <person name="Koehrsen M."/>
            <person name="Haas B."/>
            <person name="Borodovsky M."/>
            <person name="Guigo R."/>
            <person name="Alvarado L."/>
            <person name="Berlin A."/>
            <person name="Borenstein D."/>
            <person name="Chen Z."/>
            <person name="Engels R."/>
            <person name="Freedman E."/>
            <person name="Gellesch M."/>
            <person name="Goldberg J."/>
            <person name="Griggs A."/>
            <person name="Gujja S."/>
            <person name="Heiman D."/>
            <person name="Hepburn T."/>
            <person name="Howarth C."/>
            <person name="Jen D."/>
            <person name="Larson L."/>
            <person name="Lewis B."/>
            <person name="Mehta T."/>
            <person name="Park D."/>
            <person name="Pearson M."/>
            <person name="Roberts A."/>
            <person name="Saif S."/>
            <person name="Shenoy N."/>
            <person name="Sisk P."/>
            <person name="Stolte C."/>
            <person name="Sykes S."/>
            <person name="Walk T."/>
            <person name="White J."/>
            <person name="Yandava C."/>
            <person name="Burger G."/>
            <person name="Gray M.W."/>
            <person name="Holland P.W.H."/>
            <person name="King N."/>
            <person name="Lang F.B.F."/>
            <person name="Roger A.J."/>
            <person name="Ruiz-Trillo I."/>
            <person name="Lander E."/>
            <person name="Nusbaum C."/>
        </authorList>
    </citation>
    <scope>NUCLEOTIDE SEQUENCE [LARGE SCALE GENOMIC DNA]</scope>
    <source>
        <strain evidence="3">ATCC 38327</strain>
    </source>
</reference>
<dbReference type="GO" id="GO:0006261">
    <property type="term" value="P:DNA-templated DNA replication"/>
    <property type="evidence" value="ECO:0007669"/>
    <property type="project" value="TreeGrafter"/>
</dbReference>
<dbReference type="GO" id="GO:0003887">
    <property type="term" value="F:DNA-directed DNA polymerase activity"/>
    <property type="evidence" value="ECO:0007669"/>
    <property type="project" value="TreeGrafter"/>
</dbReference>
<reference evidence="2 3" key="1">
    <citation type="submission" date="2009-11" db="EMBL/GenBank/DDBJ databases">
        <title>Annotation of Allomyces macrogynus ATCC 38327.</title>
        <authorList>
            <consortium name="The Broad Institute Genome Sequencing Platform"/>
            <person name="Russ C."/>
            <person name="Cuomo C."/>
            <person name="Burger G."/>
            <person name="Gray M.W."/>
            <person name="Holland P.W.H."/>
            <person name="King N."/>
            <person name="Lang F.B.F."/>
            <person name="Roger A.J."/>
            <person name="Ruiz-Trillo I."/>
            <person name="Young S.K."/>
            <person name="Zeng Q."/>
            <person name="Gargeya S."/>
            <person name="Fitzgerald M."/>
            <person name="Haas B."/>
            <person name="Abouelleil A."/>
            <person name="Alvarado L."/>
            <person name="Arachchi H.M."/>
            <person name="Berlin A."/>
            <person name="Chapman S.B."/>
            <person name="Gearin G."/>
            <person name="Goldberg J."/>
            <person name="Griggs A."/>
            <person name="Gujja S."/>
            <person name="Hansen M."/>
            <person name="Heiman D."/>
            <person name="Howarth C."/>
            <person name="Larimer J."/>
            <person name="Lui A."/>
            <person name="MacDonald P.J.P."/>
            <person name="McCowen C."/>
            <person name="Montmayeur A."/>
            <person name="Murphy C."/>
            <person name="Neiman D."/>
            <person name="Pearson M."/>
            <person name="Priest M."/>
            <person name="Roberts A."/>
            <person name="Saif S."/>
            <person name="Shea T."/>
            <person name="Sisk P."/>
            <person name="Stolte C."/>
            <person name="Sykes S."/>
            <person name="Wortman J."/>
            <person name="Nusbaum C."/>
            <person name="Birren B."/>
        </authorList>
    </citation>
    <scope>NUCLEOTIDE SEQUENCE [LARGE SCALE GENOMIC DNA]</scope>
    <source>
        <strain evidence="2 3">ATCC 38327</strain>
    </source>
</reference>
<feature type="compositionally biased region" description="Low complexity" evidence="1">
    <location>
        <begin position="1"/>
        <end position="20"/>
    </location>
</feature>
<feature type="compositionally biased region" description="Low complexity" evidence="1">
    <location>
        <begin position="106"/>
        <end position="116"/>
    </location>
</feature>
<dbReference type="PANTHER" id="PTHR14303">
    <property type="entry name" value="DNA POLYMERASE DELTA SUBUNIT 4"/>
    <property type="match status" value="1"/>
</dbReference>
<dbReference type="VEuPathDB" id="FungiDB:AMAG_16616"/>
<dbReference type="GO" id="GO:0043625">
    <property type="term" value="C:delta DNA polymerase complex"/>
    <property type="evidence" value="ECO:0007669"/>
    <property type="project" value="TreeGrafter"/>
</dbReference>
<feature type="region of interest" description="Disordered" evidence="1">
    <location>
        <begin position="1"/>
        <end position="72"/>
    </location>
</feature>
<dbReference type="PANTHER" id="PTHR14303:SF0">
    <property type="entry name" value="DNA POLYMERASE DELTA SUBUNIT 4"/>
    <property type="match status" value="1"/>
</dbReference>